<evidence type="ECO:0000256" key="1">
    <source>
        <dbReference type="SAM" id="SignalP"/>
    </source>
</evidence>
<dbReference type="Proteomes" id="UP000639973">
    <property type="component" value="Unassembled WGS sequence"/>
</dbReference>
<feature type="signal peptide" evidence="1">
    <location>
        <begin position="1"/>
        <end position="25"/>
    </location>
</feature>
<keyword evidence="3" id="KW-1185">Reference proteome</keyword>
<protein>
    <recommendedName>
        <fullName evidence="4">Lipoprotein</fullName>
    </recommendedName>
</protein>
<comment type="caution">
    <text evidence="2">The sequence shown here is derived from an EMBL/GenBank/DDBJ whole genome shotgun (WGS) entry which is preliminary data.</text>
</comment>
<keyword evidence="1" id="KW-0732">Signal</keyword>
<dbReference type="RefSeq" id="WP_188973630.1">
    <property type="nucleotide sequence ID" value="NZ_BMOL01000019.1"/>
</dbReference>
<evidence type="ECO:0000313" key="2">
    <source>
        <dbReference type="EMBL" id="GGL90954.1"/>
    </source>
</evidence>
<sequence>MRPRWLTGAVLLLATALCGCQPTHTQVRVQPPQAAPLPLEWTEAHAYMADVRAALNVAYLSDREITVSGDCDSPRFEVIPQPPTLTVQQCRVFMTSTTDFRVEARFGNGQSWVADAAGIHPVEPGTLRLMD</sequence>
<proteinExistence type="predicted"/>
<feature type="chain" id="PRO_5046612825" description="Lipoprotein" evidence="1">
    <location>
        <begin position="26"/>
        <end position="131"/>
    </location>
</feature>
<gene>
    <name evidence="2" type="ORF">GCM10010840_31280</name>
</gene>
<organism evidence="2 3">
    <name type="scientific">Deinococcus aerolatus</name>
    <dbReference type="NCBI Taxonomy" id="522487"/>
    <lineage>
        <taxon>Bacteria</taxon>
        <taxon>Thermotogati</taxon>
        <taxon>Deinococcota</taxon>
        <taxon>Deinococci</taxon>
        <taxon>Deinococcales</taxon>
        <taxon>Deinococcaceae</taxon>
        <taxon>Deinococcus</taxon>
    </lineage>
</organism>
<evidence type="ECO:0008006" key="4">
    <source>
        <dbReference type="Google" id="ProtNLM"/>
    </source>
</evidence>
<evidence type="ECO:0000313" key="3">
    <source>
        <dbReference type="Proteomes" id="UP000639973"/>
    </source>
</evidence>
<dbReference type="PROSITE" id="PS51257">
    <property type="entry name" value="PROKAR_LIPOPROTEIN"/>
    <property type="match status" value="1"/>
</dbReference>
<name>A0ABQ2GFH3_9DEIO</name>
<dbReference type="EMBL" id="BMOL01000019">
    <property type="protein sequence ID" value="GGL90954.1"/>
    <property type="molecule type" value="Genomic_DNA"/>
</dbReference>
<accession>A0ABQ2GFH3</accession>
<reference evidence="3" key="1">
    <citation type="journal article" date="2019" name="Int. J. Syst. Evol. Microbiol.">
        <title>The Global Catalogue of Microorganisms (GCM) 10K type strain sequencing project: providing services to taxonomists for standard genome sequencing and annotation.</title>
        <authorList>
            <consortium name="The Broad Institute Genomics Platform"/>
            <consortium name="The Broad Institute Genome Sequencing Center for Infectious Disease"/>
            <person name="Wu L."/>
            <person name="Ma J."/>
        </authorList>
    </citation>
    <scope>NUCLEOTIDE SEQUENCE [LARGE SCALE GENOMIC DNA]</scope>
    <source>
        <strain evidence="3">JCM 15442</strain>
    </source>
</reference>